<evidence type="ECO:0000313" key="2">
    <source>
        <dbReference type="Proteomes" id="UP000503640"/>
    </source>
</evidence>
<comment type="caution">
    <text evidence="1">The sequence shown here is derived from an EMBL/GenBank/DDBJ whole genome shotgun (WGS) entry which is preliminary data.</text>
</comment>
<evidence type="ECO:0000313" key="1">
    <source>
        <dbReference type="EMBL" id="GEJ56638.1"/>
    </source>
</evidence>
<keyword evidence="2" id="KW-1185">Reference proteome</keyword>
<dbReference type="EMBL" id="BJTG01000003">
    <property type="protein sequence ID" value="GEJ56638.1"/>
    <property type="molecule type" value="Genomic_DNA"/>
</dbReference>
<reference evidence="2" key="1">
    <citation type="journal article" date="2020" name="Appl. Environ. Microbiol.">
        <title>Diazotrophic Anaeromyxobacter Isolates from Soils.</title>
        <authorList>
            <person name="Masuda Y."/>
            <person name="Yamanaka H."/>
            <person name="Xu Z.X."/>
            <person name="Shiratori Y."/>
            <person name="Aono T."/>
            <person name="Amachi S."/>
            <person name="Senoo K."/>
            <person name="Itoh H."/>
        </authorList>
    </citation>
    <scope>NUCLEOTIDE SEQUENCE [LARGE SCALE GENOMIC DNA]</scope>
    <source>
        <strain evidence="2">R267</strain>
    </source>
</reference>
<accession>A0A7I9VKB8</accession>
<dbReference type="Proteomes" id="UP000503640">
    <property type="component" value="Unassembled WGS sequence"/>
</dbReference>
<dbReference type="AlphaFoldDB" id="A0A7I9VKB8"/>
<organism evidence="1 2">
    <name type="scientific">Anaeromyxobacter diazotrophicus</name>
    <dbReference type="NCBI Taxonomy" id="2590199"/>
    <lineage>
        <taxon>Bacteria</taxon>
        <taxon>Pseudomonadati</taxon>
        <taxon>Myxococcota</taxon>
        <taxon>Myxococcia</taxon>
        <taxon>Myxococcales</taxon>
        <taxon>Cystobacterineae</taxon>
        <taxon>Anaeromyxobacteraceae</taxon>
        <taxon>Anaeromyxobacter</taxon>
    </lineage>
</organism>
<name>A0A7I9VKB8_9BACT</name>
<protein>
    <submittedName>
        <fullName evidence="1">Uncharacterized protein</fullName>
    </submittedName>
</protein>
<sequence>MPHLLSRDSKNSLVLLRALRPDAAHERVHVDAQPGRKWQRKIDGQGLVPEFRVAQDSLSQGLKKCPVQFLGYGCHGRTRGWFVQMTSTERRPRRVVFTLASG</sequence>
<gene>
    <name evidence="1" type="ORF">AMYX_13790</name>
</gene>
<proteinExistence type="predicted"/>